<evidence type="ECO:0000256" key="1">
    <source>
        <dbReference type="SAM" id="MobiDB-lite"/>
    </source>
</evidence>
<proteinExistence type="predicted"/>
<accession>A0ABP6D0S1</accession>
<evidence type="ECO:0000313" key="2">
    <source>
        <dbReference type="EMBL" id="GAA2630682.1"/>
    </source>
</evidence>
<reference evidence="3" key="1">
    <citation type="journal article" date="2019" name="Int. J. Syst. Evol. Microbiol.">
        <title>The Global Catalogue of Microorganisms (GCM) 10K type strain sequencing project: providing services to taxonomists for standard genome sequencing and annotation.</title>
        <authorList>
            <consortium name="The Broad Institute Genomics Platform"/>
            <consortium name="The Broad Institute Genome Sequencing Center for Infectious Disease"/>
            <person name="Wu L."/>
            <person name="Ma J."/>
        </authorList>
    </citation>
    <scope>NUCLEOTIDE SEQUENCE [LARGE SCALE GENOMIC DNA]</scope>
    <source>
        <strain evidence="3">JCM 6833</strain>
    </source>
</reference>
<sequence>MAGRVTEERLSSRVTISMASAVTITGAQRMGGAGVPGASRASRERFLFMAVTLGTGVSGSPLSRDRVGADRADPSHLTEASG</sequence>
<feature type="compositionally biased region" description="Basic and acidic residues" evidence="1">
    <location>
        <begin position="63"/>
        <end position="76"/>
    </location>
</feature>
<evidence type="ECO:0000313" key="3">
    <source>
        <dbReference type="Proteomes" id="UP001501509"/>
    </source>
</evidence>
<gene>
    <name evidence="2" type="ORF">GCM10010411_80690</name>
</gene>
<organism evidence="2 3">
    <name type="scientific">Actinomadura fulvescens</name>
    <dbReference type="NCBI Taxonomy" id="46160"/>
    <lineage>
        <taxon>Bacteria</taxon>
        <taxon>Bacillati</taxon>
        <taxon>Actinomycetota</taxon>
        <taxon>Actinomycetes</taxon>
        <taxon>Streptosporangiales</taxon>
        <taxon>Thermomonosporaceae</taxon>
        <taxon>Actinomadura</taxon>
    </lineage>
</organism>
<protein>
    <submittedName>
        <fullName evidence="2">Uncharacterized protein</fullName>
    </submittedName>
</protein>
<dbReference type="EMBL" id="BAAATD010000015">
    <property type="protein sequence ID" value="GAA2630682.1"/>
    <property type="molecule type" value="Genomic_DNA"/>
</dbReference>
<comment type="caution">
    <text evidence="2">The sequence shown here is derived from an EMBL/GenBank/DDBJ whole genome shotgun (WGS) entry which is preliminary data.</text>
</comment>
<feature type="region of interest" description="Disordered" evidence="1">
    <location>
        <begin position="56"/>
        <end position="82"/>
    </location>
</feature>
<dbReference type="Proteomes" id="UP001501509">
    <property type="component" value="Unassembled WGS sequence"/>
</dbReference>
<name>A0ABP6D0S1_9ACTN</name>
<keyword evidence="3" id="KW-1185">Reference proteome</keyword>